<evidence type="ECO:0000313" key="6">
    <source>
        <dbReference type="Proteomes" id="UP000732377"/>
    </source>
</evidence>
<evidence type="ECO:0000256" key="2">
    <source>
        <dbReference type="ARBA" id="ARBA00023315"/>
    </source>
</evidence>
<feature type="region of interest" description="Disordered" evidence="3">
    <location>
        <begin position="34"/>
        <end position="81"/>
    </location>
</feature>
<dbReference type="CDD" id="cd04301">
    <property type="entry name" value="NAT_SF"/>
    <property type="match status" value="1"/>
</dbReference>
<gene>
    <name evidence="5" type="ORF">CWE10_05795</name>
</gene>
<accession>A0A953IAE8</accession>
<dbReference type="GO" id="GO:0016747">
    <property type="term" value="F:acyltransferase activity, transferring groups other than amino-acyl groups"/>
    <property type="evidence" value="ECO:0007669"/>
    <property type="project" value="InterPro"/>
</dbReference>
<dbReference type="PROSITE" id="PS51186">
    <property type="entry name" value="GNAT"/>
    <property type="match status" value="1"/>
</dbReference>
<dbReference type="Gene3D" id="3.40.630.30">
    <property type="match status" value="1"/>
</dbReference>
<sequence length="245" mass="26866">MRLPPPSWGLLHLMDCPRPWSLPRAGGGCLAASATPVPGPSRGPTRCPGHPARPRRPAWCEPPGTHAGVPGTSRTGATYRGGKKGGNRIVVEVRFWRLNDLPWLLHMAAVTDWEIMNPTDRAVARPEVVQANAHRNLLATLASPGGTAFVADDGGRPVGFLLIGIRPDDRTGEWQGYMADIYLLPEYRGKGIAKRLHEAGEWYLRQLGIRRITNWVHATNPLGQKASQARGFRVWGVMMEKLLTG</sequence>
<protein>
    <recommendedName>
        <fullName evidence="4">N-acetyltransferase domain-containing protein</fullName>
    </recommendedName>
</protein>
<comment type="caution">
    <text evidence="5">The sequence shown here is derived from an EMBL/GenBank/DDBJ whole genome shotgun (WGS) entry which is preliminary data.</text>
</comment>
<organism evidence="5 6">
    <name type="scientific">Symbiobacterium thermophilum</name>
    <dbReference type="NCBI Taxonomy" id="2734"/>
    <lineage>
        <taxon>Bacteria</taxon>
        <taxon>Bacillati</taxon>
        <taxon>Bacillota</taxon>
        <taxon>Clostridia</taxon>
        <taxon>Eubacteriales</taxon>
        <taxon>Symbiobacteriaceae</taxon>
        <taxon>Symbiobacterium</taxon>
    </lineage>
</organism>
<dbReference type="PANTHER" id="PTHR43877">
    <property type="entry name" value="AMINOALKYLPHOSPHONATE N-ACETYLTRANSFERASE-RELATED-RELATED"/>
    <property type="match status" value="1"/>
</dbReference>
<dbReference type="Proteomes" id="UP000732377">
    <property type="component" value="Unassembled WGS sequence"/>
</dbReference>
<dbReference type="InterPro" id="IPR016181">
    <property type="entry name" value="Acyl_CoA_acyltransferase"/>
</dbReference>
<dbReference type="Pfam" id="PF00583">
    <property type="entry name" value="Acetyltransf_1"/>
    <property type="match status" value="1"/>
</dbReference>
<dbReference type="InterPro" id="IPR000182">
    <property type="entry name" value="GNAT_dom"/>
</dbReference>
<evidence type="ECO:0000259" key="4">
    <source>
        <dbReference type="PROSITE" id="PS51186"/>
    </source>
</evidence>
<keyword evidence="1" id="KW-0808">Transferase</keyword>
<evidence type="ECO:0000313" key="5">
    <source>
        <dbReference type="EMBL" id="MBY6275724.1"/>
    </source>
</evidence>
<feature type="domain" description="N-acetyltransferase" evidence="4">
    <location>
        <begin position="111"/>
        <end position="245"/>
    </location>
</feature>
<dbReference type="SUPFAM" id="SSF55729">
    <property type="entry name" value="Acyl-CoA N-acyltransferases (Nat)"/>
    <property type="match status" value="1"/>
</dbReference>
<name>A0A953IAE8_SYMTR</name>
<reference evidence="5" key="1">
    <citation type="submission" date="2017-11" db="EMBL/GenBank/DDBJ databases">
        <title>Three new genomes from thermophilic consortium.</title>
        <authorList>
            <person name="Quaggio R."/>
            <person name="Amgarten D."/>
            <person name="Setubal J.C."/>
        </authorList>
    </citation>
    <scope>NUCLEOTIDE SEQUENCE</scope>
    <source>
        <strain evidence="5">ZCTH01-B2</strain>
    </source>
</reference>
<evidence type="ECO:0000256" key="3">
    <source>
        <dbReference type="SAM" id="MobiDB-lite"/>
    </source>
</evidence>
<keyword evidence="2" id="KW-0012">Acyltransferase</keyword>
<dbReference type="AlphaFoldDB" id="A0A953IAE8"/>
<proteinExistence type="predicted"/>
<evidence type="ECO:0000256" key="1">
    <source>
        <dbReference type="ARBA" id="ARBA00022679"/>
    </source>
</evidence>
<dbReference type="EMBL" id="PIUK01000037">
    <property type="protein sequence ID" value="MBY6275724.1"/>
    <property type="molecule type" value="Genomic_DNA"/>
</dbReference>
<dbReference type="InterPro" id="IPR050832">
    <property type="entry name" value="Bact_Acetyltransf"/>
</dbReference>